<gene>
    <name evidence="1" type="primary">KGD1_2</name>
    <name evidence="1" type="ORF">LPJ66_005159</name>
</gene>
<keyword evidence="2" id="KW-1185">Reference proteome</keyword>
<evidence type="ECO:0000313" key="2">
    <source>
        <dbReference type="Proteomes" id="UP001150581"/>
    </source>
</evidence>
<reference evidence="1" key="1">
    <citation type="submission" date="2022-07" db="EMBL/GenBank/DDBJ databases">
        <title>Phylogenomic reconstructions and comparative analyses of Kickxellomycotina fungi.</title>
        <authorList>
            <person name="Reynolds N.K."/>
            <person name="Stajich J.E."/>
            <person name="Barry K."/>
            <person name="Grigoriev I.V."/>
            <person name="Crous P."/>
            <person name="Smith M.E."/>
        </authorList>
    </citation>
    <scope>NUCLEOTIDE SEQUENCE</scope>
    <source>
        <strain evidence="1">Benny 63K</strain>
    </source>
</reference>
<accession>A0ACC1IGP0</accession>
<keyword evidence="1" id="KW-0560">Oxidoreductase</keyword>
<sequence length="453" mass="51033">MGRKGAVSSHQNRKDNSESNGRKGKRLVRNNHNHNHNHNHTYDTDDFSSLNRQLKQNGLYCKDIAGDGNCLFRSLADQVDGTPDTHQRHRSAVCDYMERHPDEFAPFMDESQDFPSYMRNMRQLSVYGGNLELVAFARNYRVDIKVYQMGGTVFVISGAPAGDPLDSRRSMPTVHIAYHSYEHYSSVRNSRGPHTGLPEVKERDNEFLSFVPLLEHDPWALKHRKIGRVDATFMVMPNAVMPEAVAPTPANAAAPRNCSAKNNGNINANDADDDDSGDSIPIESEKIVMSSTAVANHRLVRRLLREHRQNTGQVIELLVQWMADDSADDSWFLADGPPDYCGNEREEASKDVDSKPEQEQEQEQEPKADAIQESEPQPEQEQEPVKEPAETKPKHQKGAARQKKAESKKKQKELAKLKRQKAKDFHTNSGAKATDSDNEGAVDLANRMDHIYI</sequence>
<evidence type="ECO:0000313" key="1">
    <source>
        <dbReference type="EMBL" id="KAJ1894484.1"/>
    </source>
</evidence>
<dbReference type="EC" id="1.2.4.2" evidence="1"/>
<dbReference type="EMBL" id="JANBPG010000687">
    <property type="protein sequence ID" value="KAJ1894484.1"/>
    <property type="molecule type" value="Genomic_DNA"/>
</dbReference>
<organism evidence="1 2">
    <name type="scientific">Kickxella alabastrina</name>
    <dbReference type="NCBI Taxonomy" id="61397"/>
    <lineage>
        <taxon>Eukaryota</taxon>
        <taxon>Fungi</taxon>
        <taxon>Fungi incertae sedis</taxon>
        <taxon>Zoopagomycota</taxon>
        <taxon>Kickxellomycotina</taxon>
        <taxon>Kickxellomycetes</taxon>
        <taxon>Kickxellales</taxon>
        <taxon>Kickxellaceae</taxon>
        <taxon>Kickxella</taxon>
    </lineage>
</organism>
<proteinExistence type="predicted"/>
<dbReference type="Proteomes" id="UP001150581">
    <property type="component" value="Unassembled WGS sequence"/>
</dbReference>
<comment type="caution">
    <text evidence="1">The sequence shown here is derived from an EMBL/GenBank/DDBJ whole genome shotgun (WGS) entry which is preliminary data.</text>
</comment>
<name>A0ACC1IGP0_9FUNG</name>
<protein>
    <submittedName>
        <fullName evidence="1">2-oxoglutarate dehydrogenase E1 component</fullName>
        <ecNumber evidence="1">1.2.4.2</ecNumber>
    </submittedName>
</protein>